<comment type="caution">
    <text evidence="2">The sequence shown here is derived from an EMBL/GenBank/DDBJ whole genome shotgun (WGS) entry which is preliminary data.</text>
</comment>
<name>A0ABX1VBX9_9PLAN</name>
<accession>A0ABX1VBX9</accession>
<keyword evidence="1" id="KW-0812">Transmembrane</keyword>
<dbReference type="RefSeq" id="WP_171184410.1">
    <property type="nucleotide sequence ID" value="NZ_WTPX01000020.1"/>
</dbReference>
<evidence type="ECO:0000256" key="1">
    <source>
        <dbReference type="SAM" id="Phobius"/>
    </source>
</evidence>
<proteinExistence type="predicted"/>
<evidence type="ECO:0000313" key="2">
    <source>
        <dbReference type="EMBL" id="NNJ24936.1"/>
    </source>
</evidence>
<keyword evidence="1" id="KW-1133">Transmembrane helix</keyword>
<feature type="transmembrane region" description="Helical" evidence="1">
    <location>
        <begin position="37"/>
        <end position="61"/>
    </location>
</feature>
<dbReference type="EMBL" id="WTPX01000020">
    <property type="protein sequence ID" value="NNJ24936.1"/>
    <property type="molecule type" value="Genomic_DNA"/>
</dbReference>
<feature type="transmembrane region" description="Helical" evidence="1">
    <location>
        <begin position="110"/>
        <end position="136"/>
    </location>
</feature>
<gene>
    <name evidence="2" type="ORF">LzC2_09980</name>
</gene>
<feature type="transmembrane region" description="Helical" evidence="1">
    <location>
        <begin position="73"/>
        <end position="98"/>
    </location>
</feature>
<protein>
    <submittedName>
        <fullName evidence="2">Uncharacterized protein</fullName>
    </submittedName>
</protein>
<organism evidence="2 3">
    <name type="scientific">Alienimonas chondri</name>
    <dbReference type="NCBI Taxonomy" id="2681879"/>
    <lineage>
        <taxon>Bacteria</taxon>
        <taxon>Pseudomonadati</taxon>
        <taxon>Planctomycetota</taxon>
        <taxon>Planctomycetia</taxon>
        <taxon>Planctomycetales</taxon>
        <taxon>Planctomycetaceae</taxon>
        <taxon>Alienimonas</taxon>
    </lineage>
</organism>
<keyword evidence="3" id="KW-1185">Reference proteome</keyword>
<sequence>MNDFDASSRATRSISSVEERSGSLTREDREHLRILSILHYVSAGMTALGICAGGAWVAAVLTFAGAGAGEQGVFWLVAVVGAVAVLLNLAIVIAQTLAGRNLHRLRGRTFCLVVAAIECLNVPFGTLVGVFTIVVLSRPTVRAAFEANEPKPDDPYSPRAQR</sequence>
<keyword evidence="1" id="KW-0472">Membrane</keyword>
<reference evidence="2 3" key="1">
    <citation type="journal article" date="2020" name="Syst. Appl. Microbiol.">
        <title>Alienimonas chondri sp. nov., a novel planctomycete isolated from the biofilm of the red alga Chondrus crispus.</title>
        <authorList>
            <person name="Vitorino I."/>
            <person name="Albuquerque L."/>
            <person name="Wiegand S."/>
            <person name="Kallscheuer N."/>
            <person name="da Costa M.S."/>
            <person name="Lobo-da-Cunha A."/>
            <person name="Jogler C."/>
            <person name="Lage O.M."/>
        </authorList>
    </citation>
    <scope>NUCLEOTIDE SEQUENCE [LARGE SCALE GENOMIC DNA]</scope>
    <source>
        <strain evidence="2 3">LzC2</strain>
    </source>
</reference>
<dbReference type="Proteomes" id="UP000609651">
    <property type="component" value="Unassembled WGS sequence"/>
</dbReference>
<evidence type="ECO:0000313" key="3">
    <source>
        <dbReference type="Proteomes" id="UP000609651"/>
    </source>
</evidence>